<evidence type="ECO:0000313" key="2">
    <source>
        <dbReference type="Proteomes" id="UP001241110"/>
    </source>
</evidence>
<reference evidence="1" key="1">
    <citation type="submission" date="2023-05" db="EMBL/GenBank/DDBJ databases">
        <authorList>
            <person name="Zhang X."/>
        </authorList>
    </citation>
    <scope>NUCLEOTIDE SEQUENCE</scope>
    <source>
        <strain evidence="1">YF14B1</strain>
    </source>
</reference>
<protein>
    <submittedName>
        <fullName evidence="1">Uncharacterized protein</fullName>
    </submittedName>
</protein>
<dbReference type="RefSeq" id="WP_313977016.1">
    <property type="nucleotide sequence ID" value="NZ_JASJOS010000003.1"/>
</dbReference>
<organism evidence="1 2">
    <name type="scientific">Xanthocytophaga flava</name>
    <dbReference type="NCBI Taxonomy" id="3048013"/>
    <lineage>
        <taxon>Bacteria</taxon>
        <taxon>Pseudomonadati</taxon>
        <taxon>Bacteroidota</taxon>
        <taxon>Cytophagia</taxon>
        <taxon>Cytophagales</taxon>
        <taxon>Rhodocytophagaceae</taxon>
        <taxon>Xanthocytophaga</taxon>
    </lineage>
</organism>
<name>A0AAE3QNV7_9BACT</name>
<gene>
    <name evidence="1" type="ORF">QNI16_07815</name>
</gene>
<proteinExistence type="predicted"/>
<dbReference type="AlphaFoldDB" id="A0AAE3QNV7"/>
<evidence type="ECO:0000313" key="1">
    <source>
        <dbReference type="EMBL" id="MDJ1480386.1"/>
    </source>
</evidence>
<dbReference type="EMBL" id="JASJOS010000003">
    <property type="protein sequence ID" value="MDJ1480386.1"/>
    <property type="molecule type" value="Genomic_DNA"/>
</dbReference>
<dbReference type="Proteomes" id="UP001241110">
    <property type="component" value="Unassembled WGS sequence"/>
</dbReference>
<comment type="caution">
    <text evidence="1">The sequence shown here is derived from an EMBL/GenBank/DDBJ whole genome shotgun (WGS) entry which is preliminary data.</text>
</comment>
<accession>A0AAE3QNV7</accession>
<sequence>MEATSETTQSPGIRPLNSPYLDKAKLEAISSLLDEDLVVAAKQLSQYKELLFAAQQMFYLECREVSPTTQEIFSRHNHLDTMHHFFSQLENMIYTNLK</sequence>